<dbReference type="GO" id="GO:0005737">
    <property type="term" value="C:cytoplasm"/>
    <property type="evidence" value="ECO:0007669"/>
    <property type="project" value="TreeGrafter"/>
</dbReference>
<dbReference type="PROSITE" id="PS51450">
    <property type="entry name" value="LRR"/>
    <property type="match status" value="3"/>
</dbReference>
<proteinExistence type="inferred from homology"/>
<dbReference type="EMBL" id="SDAM02000072">
    <property type="protein sequence ID" value="KAH6832325.1"/>
    <property type="molecule type" value="Genomic_DNA"/>
</dbReference>
<keyword evidence="5" id="KW-0472">Membrane</keyword>
<comment type="similarity">
    <text evidence="3">Belongs to the SHOC2 family.</text>
</comment>
<dbReference type="Pfam" id="PF13855">
    <property type="entry name" value="LRR_8"/>
    <property type="match status" value="2"/>
</dbReference>
<keyword evidence="2" id="KW-0677">Repeat</keyword>
<evidence type="ECO:0000256" key="3">
    <source>
        <dbReference type="ARBA" id="ARBA00023786"/>
    </source>
</evidence>
<dbReference type="Gene3D" id="3.80.10.10">
    <property type="entry name" value="Ribonuclease Inhibitor"/>
    <property type="match status" value="1"/>
</dbReference>
<dbReference type="InterPro" id="IPR032675">
    <property type="entry name" value="LRR_dom_sf"/>
</dbReference>
<keyword evidence="7" id="KW-1185">Reference proteome</keyword>
<dbReference type="SMART" id="SM00369">
    <property type="entry name" value="LRR_TYP"/>
    <property type="match status" value="9"/>
</dbReference>
<keyword evidence="1" id="KW-0433">Leucine-rich repeat</keyword>
<dbReference type="InterPro" id="IPR003591">
    <property type="entry name" value="Leu-rich_rpt_typical-subtyp"/>
</dbReference>
<comment type="caution">
    <text evidence="6">The sequence shown here is derived from an EMBL/GenBank/DDBJ whole genome shotgun (WGS) entry which is preliminary data.</text>
</comment>
<dbReference type="GO" id="GO:0051707">
    <property type="term" value="P:response to other organism"/>
    <property type="evidence" value="ECO:0007669"/>
    <property type="project" value="UniProtKB-ARBA"/>
</dbReference>
<dbReference type="PANTHER" id="PTHR48051:SF54">
    <property type="entry name" value="LEUCINE-RICH REPEAT-CONTAINING PROTEIN"/>
    <property type="match status" value="1"/>
</dbReference>
<evidence type="ECO:0000313" key="7">
    <source>
        <dbReference type="Proteomes" id="UP001190926"/>
    </source>
</evidence>
<organism evidence="6 7">
    <name type="scientific">Perilla frutescens var. hirtella</name>
    <name type="common">Perilla citriodora</name>
    <name type="synonym">Perilla setoyensis</name>
    <dbReference type="NCBI Taxonomy" id="608512"/>
    <lineage>
        <taxon>Eukaryota</taxon>
        <taxon>Viridiplantae</taxon>
        <taxon>Streptophyta</taxon>
        <taxon>Embryophyta</taxon>
        <taxon>Tracheophyta</taxon>
        <taxon>Spermatophyta</taxon>
        <taxon>Magnoliopsida</taxon>
        <taxon>eudicotyledons</taxon>
        <taxon>Gunneridae</taxon>
        <taxon>Pentapetalae</taxon>
        <taxon>asterids</taxon>
        <taxon>lamiids</taxon>
        <taxon>Lamiales</taxon>
        <taxon>Lamiaceae</taxon>
        <taxon>Nepetoideae</taxon>
        <taxon>Elsholtzieae</taxon>
        <taxon>Perilla</taxon>
    </lineage>
</organism>
<dbReference type="SMART" id="SM00365">
    <property type="entry name" value="LRR_SD22"/>
    <property type="match status" value="6"/>
</dbReference>
<gene>
    <name evidence="6" type="ORF">C2S53_007423</name>
</gene>
<evidence type="ECO:0000313" key="6">
    <source>
        <dbReference type="EMBL" id="KAH6832325.1"/>
    </source>
</evidence>
<dbReference type="SUPFAM" id="SSF52058">
    <property type="entry name" value="L domain-like"/>
    <property type="match status" value="1"/>
</dbReference>
<reference evidence="6 7" key="1">
    <citation type="journal article" date="2021" name="Nat. Commun.">
        <title>Incipient diploidization of the medicinal plant Perilla within 10,000 years.</title>
        <authorList>
            <person name="Zhang Y."/>
            <person name="Shen Q."/>
            <person name="Leng L."/>
            <person name="Zhang D."/>
            <person name="Chen S."/>
            <person name="Shi Y."/>
            <person name="Ning Z."/>
            <person name="Chen S."/>
        </authorList>
    </citation>
    <scope>NUCLEOTIDE SEQUENCE [LARGE SCALE GENOMIC DNA]</scope>
    <source>
        <strain evidence="7">cv. PC099</strain>
    </source>
</reference>
<sequence>MDPNPKNFPILSYVMAKLPTFKRTSSTSAADAAPDFDVENPPVEYDADEPHFEIADRMPYLKNRKLIAAMRHTVSDVSQTRSALQILGTRPDHETVDRARLRLAEIEANTSMNSDVKSEDYEIYKAVIDLDEMHEKYGKMLMEAERRLEKIYEAAVAGEELSEEEAGEGKDLGEGELNEEVVGILKDAESGKVIESVDLSWRQLRILPEAFGRLTSLVMLNLSHNQLEAIPDSIAGLENLEELNLSENLLELLPDSIGLLFKLRILNVSRNKLHALPDSISHCRSLEELDASLNKLTYLPTNMGYELVNLKRLSVNLNKIRSLPTSIGEMKSLQFLDLRFNELGGIPHTIGKLTNLEILDLSSNFSDLTELPETISDLTSLKELDLSNNQIHALPDTFGRLVSLTKLNVEQNPLVIPPKEVVAGGVVAIKAYMARRWADILQEERQKTMNQVQEQSQDSLLTRSTSWLSNVVSNVSGYFGGDVAALLTLRGDVWKMFNPFQEITQKIKVVIIFAVRTTIVAWITVVVLLAFAGKRRRVLAEKGNEITWEVALYFVKVVIKDKGLVLAFICINVTAMAWLRIAHQISF</sequence>
<evidence type="ECO:0000256" key="1">
    <source>
        <dbReference type="ARBA" id="ARBA00022614"/>
    </source>
</evidence>
<dbReference type="SMART" id="SM00364">
    <property type="entry name" value="LRR_BAC"/>
    <property type="match status" value="8"/>
</dbReference>
<dbReference type="PANTHER" id="PTHR48051">
    <property type="match status" value="1"/>
</dbReference>
<name>A0AAD4JEG5_PERFH</name>
<evidence type="ECO:0000256" key="2">
    <source>
        <dbReference type="ARBA" id="ARBA00022737"/>
    </source>
</evidence>
<keyword evidence="5" id="KW-1133">Transmembrane helix</keyword>
<feature type="transmembrane region" description="Helical" evidence="5">
    <location>
        <begin position="509"/>
        <end position="532"/>
    </location>
</feature>
<dbReference type="Proteomes" id="UP001190926">
    <property type="component" value="Unassembled WGS sequence"/>
</dbReference>
<feature type="transmembrane region" description="Helical" evidence="5">
    <location>
        <begin position="563"/>
        <end position="581"/>
    </location>
</feature>
<dbReference type="PRINTS" id="PR00019">
    <property type="entry name" value="LEURICHRPT"/>
</dbReference>
<evidence type="ECO:0000256" key="5">
    <source>
        <dbReference type="SAM" id="Phobius"/>
    </source>
</evidence>
<dbReference type="AlphaFoldDB" id="A0AAD4JEG5"/>
<keyword evidence="5" id="KW-0812">Transmembrane</keyword>
<comment type="function">
    <text evidence="4">Leucine-rich repeat protein that likely mediates protein interactions, possibly in the context of signal transduction.</text>
</comment>
<dbReference type="InterPro" id="IPR001611">
    <property type="entry name" value="Leu-rich_rpt"/>
</dbReference>
<dbReference type="FunFam" id="3.80.10.10:FF:000405">
    <property type="entry name" value="Plant intracellular Ras-group-related LRR protein 4"/>
    <property type="match status" value="1"/>
</dbReference>
<accession>A0AAD4JEG5</accession>
<dbReference type="Pfam" id="PF00560">
    <property type="entry name" value="LRR_1"/>
    <property type="match status" value="2"/>
</dbReference>
<dbReference type="InterPro" id="IPR050216">
    <property type="entry name" value="LRR_domain-containing"/>
</dbReference>
<dbReference type="GO" id="GO:0006952">
    <property type="term" value="P:defense response"/>
    <property type="evidence" value="ECO:0007669"/>
    <property type="project" value="UniProtKB-ARBA"/>
</dbReference>
<protein>
    <submittedName>
        <fullName evidence="6">Plant intracellular ras group-related LRR 9</fullName>
    </submittedName>
</protein>
<evidence type="ECO:0000256" key="4">
    <source>
        <dbReference type="ARBA" id="ARBA00037519"/>
    </source>
</evidence>